<dbReference type="Proteomes" id="UP000184526">
    <property type="component" value="Unassembled WGS sequence"/>
</dbReference>
<dbReference type="EMBL" id="FQXP01000008">
    <property type="protein sequence ID" value="SHH98924.1"/>
    <property type="molecule type" value="Genomic_DNA"/>
</dbReference>
<accession>A0A1M5XHD2</accession>
<gene>
    <name evidence="2" type="ORF">SAMN02745196_02232</name>
</gene>
<keyword evidence="3" id="KW-1185">Reference proteome</keyword>
<dbReference type="STRING" id="1121306.SAMN02745196_02232"/>
<proteinExistence type="predicted"/>
<protein>
    <submittedName>
        <fullName evidence="2">SipW-cognate class signal peptide</fullName>
    </submittedName>
</protein>
<name>A0A1M5XHD2_9CLOT</name>
<feature type="chain" id="PRO_5039013042" evidence="1">
    <location>
        <begin position="28"/>
        <end position="183"/>
    </location>
</feature>
<dbReference type="RefSeq" id="WP_072832093.1">
    <property type="nucleotide sequence ID" value="NZ_FQXP01000008.1"/>
</dbReference>
<dbReference type="InterPro" id="IPR022121">
    <property type="entry name" value="Peptidase_M73_camelysin"/>
</dbReference>
<sequence>MKNKRGLVSKALALTMVAAISVGATFAYLTDKKSVTNTFTVGDVNITVEEPAWGTPGTSHEIAPKVAVDKDPSVKNTGKNACYVRVKVDYDKAVFELLGLDVGDTADKGWKDGGDGYYYYKTSVAATASTSKLFKQVKMLDTVKEAATGTNLNVVVNAEAVQANGFDNVDAAFAAAAAELASK</sequence>
<feature type="signal peptide" evidence="1">
    <location>
        <begin position="1"/>
        <end position="27"/>
    </location>
</feature>
<organism evidence="2 3">
    <name type="scientific">Clostridium collagenovorans DSM 3089</name>
    <dbReference type="NCBI Taxonomy" id="1121306"/>
    <lineage>
        <taxon>Bacteria</taxon>
        <taxon>Bacillati</taxon>
        <taxon>Bacillota</taxon>
        <taxon>Clostridia</taxon>
        <taxon>Eubacteriales</taxon>
        <taxon>Clostridiaceae</taxon>
        <taxon>Clostridium</taxon>
    </lineage>
</organism>
<dbReference type="OrthoDB" id="2063096at2"/>
<dbReference type="InterPro" id="IPR023833">
    <property type="entry name" value="Signal_pept_SipW-depend-type"/>
</dbReference>
<dbReference type="AlphaFoldDB" id="A0A1M5XHD2"/>
<dbReference type="NCBIfam" id="TIGR04088">
    <property type="entry name" value="cognate_SipW"/>
    <property type="match status" value="1"/>
</dbReference>
<evidence type="ECO:0000313" key="2">
    <source>
        <dbReference type="EMBL" id="SHH98924.1"/>
    </source>
</evidence>
<keyword evidence="1" id="KW-0732">Signal</keyword>
<evidence type="ECO:0000313" key="3">
    <source>
        <dbReference type="Proteomes" id="UP000184526"/>
    </source>
</evidence>
<evidence type="ECO:0000256" key="1">
    <source>
        <dbReference type="SAM" id="SignalP"/>
    </source>
</evidence>
<dbReference type="Pfam" id="PF12389">
    <property type="entry name" value="Peptidase_M73"/>
    <property type="match status" value="1"/>
</dbReference>
<reference evidence="2" key="1">
    <citation type="submission" date="2016-11" db="EMBL/GenBank/DDBJ databases">
        <authorList>
            <person name="Jaros S."/>
            <person name="Januszkiewicz K."/>
            <person name="Wedrychowicz H."/>
        </authorList>
    </citation>
    <scope>NUCLEOTIDE SEQUENCE [LARGE SCALE GENOMIC DNA]</scope>
    <source>
        <strain evidence="2">DSM 3089</strain>
    </source>
</reference>